<proteinExistence type="predicted"/>
<dbReference type="EC" id="3.1.1.61" evidence="2"/>
<name>A0A2W5R3E3_ANCNO</name>
<dbReference type="PROSITE" id="PS50122">
    <property type="entry name" value="CHEB"/>
    <property type="match status" value="1"/>
</dbReference>
<dbReference type="GO" id="GO:0000156">
    <property type="term" value="F:phosphorelay response regulator activity"/>
    <property type="evidence" value="ECO:0007669"/>
    <property type="project" value="InterPro"/>
</dbReference>
<gene>
    <name evidence="6" type="ORF">DI549_08630</name>
</gene>
<sequence length="187" mass="19613">MTARTEAVVIGASAGALDALSAILPSLPAGFRLPIMVVVHVPADKRSMLAELFRSKCQIDVREAEDKEPIVGGTVYFAPPDYHLLVEMDRTLALSSDEPVLYSRPSIDVLFESAADAYEDALVGIVLTGANQDGARGLSAVVALGGLALVQNPDEAFASAMPEAAIHLCPGAKILSLNAIAAFLREV</sequence>
<dbReference type="AlphaFoldDB" id="A0A2W5R3E3"/>
<dbReference type="Gene3D" id="3.40.50.180">
    <property type="entry name" value="Methylesterase CheB, C-terminal domain"/>
    <property type="match status" value="1"/>
</dbReference>
<evidence type="ECO:0000256" key="2">
    <source>
        <dbReference type="ARBA" id="ARBA00039140"/>
    </source>
</evidence>
<dbReference type="Pfam" id="PF01339">
    <property type="entry name" value="CheB_methylest"/>
    <property type="match status" value="1"/>
</dbReference>
<feature type="active site" evidence="4">
    <location>
        <position position="133"/>
    </location>
</feature>
<dbReference type="PANTHER" id="PTHR42872">
    <property type="entry name" value="PROTEIN-GLUTAMATE METHYLESTERASE/PROTEIN-GLUTAMINE GLUTAMINASE"/>
    <property type="match status" value="1"/>
</dbReference>
<feature type="active site" evidence="4">
    <location>
        <position position="13"/>
    </location>
</feature>
<evidence type="ECO:0000313" key="6">
    <source>
        <dbReference type="EMBL" id="PZQ83304.1"/>
    </source>
</evidence>
<dbReference type="SUPFAM" id="SSF52738">
    <property type="entry name" value="Methylesterase CheB, C-terminal domain"/>
    <property type="match status" value="1"/>
</dbReference>
<comment type="caution">
    <text evidence="6">The sequence shown here is derived from an EMBL/GenBank/DDBJ whole genome shotgun (WGS) entry which is preliminary data.</text>
</comment>
<dbReference type="CDD" id="cd16433">
    <property type="entry name" value="CheB"/>
    <property type="match status" value="1"/>
</dbReference>
<dbReference type="GO" id="GO:0006935">
    <property type="term" value="P:chemotaxis"/>
    <property type="evidence" value="ECO:0007669"/>
    <property type="project" value="UniProtKB-UniRule"/>
</dbReference>
<protein>
    <recommendedName>
        <fullName evidence="2">protein-glutamate methylesterase</fullName>
        <ecNumber evidence="2">3.1.1.61</ecNumber>
    </recommendedName>
</protein>
<keyword evidence="4" id="KW-0145">Chemotaxis</keyword>
<organism evidence="6 7">
    <name type="scientific">Ancylobacter novellus</name>
    <name type="common">Thiobacillus novellus</name>
    <dbReference type="NCBI Taxonomy" id="921"/>
    <lineage>
        <taxon>Bacteria</taxon>
        <taxon>Pseudomonadati</taxon>
        <taxon>Pseudomonadota</taxon>
        <taxon>Alphaproteobacteria</taxon>
        <taxon>Hyphomicrobiales</taxon>
        <taxon>Xanthobacteraceae</taxon>
        <taxon>Ancylobacter</taxon>
    </lineage>
</organism>
<evidence type="ECO:0000256" key="4">
    <source>
        <dbReference type="PROSITE-ProRule" id="PRU00050"/>
    </source>
</evidence>
<evidence type="ECO:0000259" key="5">
    <source>
        <dbReference type="PROSITE" id="PS50122"/>
    </source>
</evidence>
<reference evidence="6 7" key="1">
    <citation type="submission" date="2017-08" db="EMBL/GenBank/DDBJ databases">
        <title>Infants hospitalized years apart are colonized by the same room-sourced microbial strains.</title>
        <authorList>
            <person name="Brooks B."/>
            <person name="Olm M.R."/>
            <person name="Firek B.A."/>
            <person name="Baker R."/>
            <person name="Thomas B.C."/>
            <person name="Morowitz M.J."/>
            <person name="Banfield J.F."/>
        </authorList>
    </citation>
    <scope>NUCLEOTIDE SEQUENCE [LARGE SCALE GENOMIC DNA]</scope>
    <source>
        <strain evidence="6">S2_005_001_R2_27</strain>
    </source>
</reference>
<dbReference type="PANTHER" id="PTHR42872:SF6">
    <property type="entry name" value="PROTEIN-GLUTAMATE METHYLESTERASE_PROTEIN-GLUTAMINE GLUTAMINASE"/>
    <property type="match status" value="1"/>
</dbReference>
<dbReference type="InterPro" id="IPR000673">
    <property type="entry name" value="Sig_transdc_resp-reg_Me-estase"/>
</dbReference>
<accession>A0A2W5R3E3</accession>
<feature type="domain" description="CheB-type methylesterase" evidence="5">
    <location>
        <begin position="1"/>
        <end position="187"/>
    </location>
</feature>
<dbReference type="Proteomes" id="UP000248887">
    <property type="component" value="Unassembled WGS sequence"/>
</dbReference>
<keyword evidence="1 4" id="KW-0378">Hydrolase</keyword>
<evidence type="ECO:0000313" key="7">
    <source>
        <dbReference type="Proteomes" id="UP000248887"/>
    </source>
</evidence>
<dbReference type="GO" id="GO:0008984">
    <property type="term" value="F:protein-glutamate methylesterase activity"/>
    <property type="evidence" value="ECO:0007669"/>
    <property type="project" value="UniProtKB-EC"/>
</dbReference>
<comment type="catalytic activity">
    <reaction evidence="3">
        <text>[protein]-L-glutamate 5-O-methyl ester + H2O = L-glutamyl-[protein] + methanol + H(+)</text>
        <dbReference type="Rhea" id="RHEA:23236"/>
        <dbReference type="Rhea" id="RHEA-COMP:10208"/>
        <dbReference type="Rhea" id="RHEA-COMP:10311"/>
        <dbReference type="ChEBI" id="CHEBI:15377"/>
        <dbReference type="ChEBI" id="CHEBI:15378"/>
        <dbReference type="ChEBI" id="CHEBI:17790"/>
        <dbReference type="ChEBI" id="CHEBI:29973"/>
        <dbReference type="ChEBI" id="CHEBI:82795"/>
        <dbReference type="EC" id="3.1.1.61"/>
    </reaction>
</comment>
<dbReference type="GO" id="GO:0005737">
    <property type="term" value="C:cytoplasm"/>
    <property type="evidence" value="ECO:0007669"/>
    <property type="project" value="InterPro"/>
</dbReference>
<feature type="active site" evidence="4">
    <location>
        <position position="40"/>
    </location>
</feature>
<evidence type="ECO:0000256" key="1">
    <source>
        <dbReference type="ARBA" id="ARBA00022801"/>
    </source>
</evidence>
<evidence type="ECO:0000256" key="3">
    <source>
        <dbReference type="ARBA" id="ARBA00048267"/>
    </source>
</evidence>
<dbReference type="EMBL" id="QFQD01000021">
    <property type="protein sequence ID" value="PZQ83304.1"/>
    <property type="molecule type" value="Genomic_DNA"/>
</dbReference>
<dbReference type="InterPro" id="IPR035909">
    <property type="entry name" value="CheB_C"/>
</dbReference>